<comment type="similarity">
    <text evidence="2">Belongs to the hyi family.</text>
</comment>
<dbReference type="SUPFAM" id="SSF51658">
    <property type="entry name" value="Xylose isomerase-like"/>
    <property type="match status" value="1"/>
</dbReference>
<dbReference type="InterPro" id="IPR050417">
    <property type="entry name" value="Sugar_Epim/Isomerase"/>
</dbReference>
<comment type="caution">
    <text evidence="5">The sequence shown here is derived from an EMBL/GenBank/DDBJ whole genome shotgun (WGS) entry which is preliminary data.</text>
</comment>
<sequence length="265" mass="29024">MPRFSANLSMLFNEHEFLDRFDAAARAGFKGVEYIAPYDHAPEAVAARLKKNGLTQVLFNLPPGDWAKGERGIAVLPERIHEFRQGVAKAITYAHALGCEQINCLAGIAPAGVASQALENVFVENLGFAAEKLEQAGIKLLIEPINTHDIPGFFLTNTRQALDIIARVNSKNLYLQYDIYHMQVMEGDLARTIEANLGRIAHIQLADNPGRNEPGTGEINYPFLYDHIDRIGYSGWIGAEYKPKAGTEAGLGWFKPFAGKGSAAA</sequence>
<dbReference type="InterPro" id="IPR036237">
    <property type="entry name" value="Xyl_isomerase-like_sf"/>
</dbReference>
<evidence type="ECO:0000259" key="4">
    <source>
        <dbReference type="Pfam" id="PF01261"/>
    </source>
</evidence>
<dbReference type="InterPro" id="IPR053398">
    <property type="entry name" value="HPT_OtnI_isomerases"/>
</dbReference>
<dbReference type="InterPro" id="IPR013022">
    <property type="entry name" value="Xyl_isomerase-like_TIM-brl"/>
</dbReference>
<evidence type="ECO:0000256" key="2">
    <source>
        <dbReference type="PIRNR" id="PIRNR006241"/>
    </source>
</evidence>
<dbReference type="Gene3D" id="3.20.20.150">
    <property type="entry name" value="Divalent-metal-dependent TIM barrel enzymes"/>
    <property type="match status" value="1"/>
</dbReference>
<dbReference type="Proteomes" id="UP000094412">
    <property type="component" value="Unassembled WGS sequence"/>
</dbReference>
<dbReference type="FunFam" id="3.20.20.150:FF:000007">
    <property type="entry name" value="Hydroxypyruvate isomerase"/>
    <property type="match status" value="1"/>
</dbReference>
<dbReference type="InterPro" id="IPR017643">
    <property type="entry name" value="Hydroxypyruvate_isomerase"/>
</dbReference>
<dbReference type="GO" id="GO:0008903">
    <property type="term" value="F:hydroxypyruvate isomerase activity"/>
    <property type="evidence" value="ECO:0007669"/>
    <property type="project" value="TreeGrafter"/>
</dbReference>
<dbReference type="PANTHER" id="PTHR43489">
    <property type="entry name" value="ISOMERASE"/>
    <property type="match status" value="1"/>
</dbReference>
<feature type="domain" description="Xylose isomerase-like TIM barrel" evidence="4">
    <location>
        <begin position="21"/>
        <end position="256"/>
    </location>
</feature>
<dbReference type="RefSeq" id="WP_024926520.1">
    <property type="nucleotide sequence ID" value="NZ_MDEO01000035.1"/>
</dbReference>
<keyword evidence="6" id="KW-1185">Reference proteome</keyword>
<dbReference type="PANTHER" id="PTHR43489:SF13">
    <property type="entry name" value="HYDROXYPYRUVATE ISOMERASE"/>
    <property type="match status" value="1"/>
</dbReference>
<evidence type="ECO:0000256" key="1">
    <source>
        <dbReference type="ARBA" id="ARBA00023235"/>
    </source>
</evidence>
<organism evidence="5 6">
    <name type="scientific">Mesorhizobium hungaricum</name>
    <dbReference type="NCBI Taxonomy" id="1566387"/>
    <lineage>
        <taxon>Bacteria</taxon>
        <taxon>Pseudomonadati</taxon>
        <taxon>Pseudomonadota</taxon>
        <taxon>Alphaproteobacteria</taxon>
        <taxon>Hyphomicrobiales</taxon>
        <taxon>Phyllobacteriaceae</taxon>
        <taxon>Mesorhizobium</taxon>
    </lineage>
</organism>
<dbReference type="AlphaFoldDB" id="A0A1C2DI06"/>
<accession>A0A1C2DI06</accession>
<evidence type="ECO:0000313" key="6">
    <source>
        <dbReference type="Proteomes" id="UP000094412"/>
    </source>
</evidence>
<evidence type="ECO:0000256" key="3">
    <source>
        <dbReference type="PIRSR" id="PIRSR006241-50"/>
    </source>
</evidence>
<dbReference type="Pfam" id="PF01261">
    <property type="entry name" value="AP_endonuc_2"/>
    <property type="match status" value="1"/>
</dbReference>
<feature type="active site" description="Proton donor/acceptor" evidence="3">
    <location>
        <position position="143"/>
    </location>
</feature>
<dbReference type="OrthoDB" id="9786584at2"/>
<evidence type="ECO:0000313" key="5">
    <source>
        <dbReference type="EMBL" id="OCX14409.1"/>
    </source>
</evidence>
<protein>
    <submittedName>
        <fullName evidence="5">Hydroxypyruvate isomerase</fullName>
    </submittedName>
</protein>
<dbReference type="NCBIfam" id="TIGR03234">
    <property type="entry name" value="OH-pyruv-isom"/>
    <property type="match status" value="1"/>
</dbReference>
<dbReference type="InterPro" id="IPR026040">
    <property type="entry name" value="HyI-like"/>
</dbReference>
<reference evidence="5 6" key="1">
    <citation type="submission" date="2016-08" db="EMBL/GenBank/DDBJ databases">
        <title>Whole genome sequence of Mesorhizobium sp. strain UASWS1009 isolated from industrial sewage.</title>
        <authorList>
            <person name="Crovadore J."/>
            <person name="Calmin G."/>
            <person name="Chablais R."/>
            <person name="Cochard B."/>
            <person name="Lefort F."/>
        </authorList>
    </citation>
    <scope>NUCLEOTIDE SEQUENCE [LARGE SCALE GENOMIC DNA]</scope>
    <source>
        <strain evidence="5 6">UASWS1009</strain>
    </source>
</reference>
<dbReference type="EMBL" id="MDEO01000035">
    <property type="protein sequence ID" value="OCX14409.1"/>
    <property type="molecule type" value="Genomic_DNA"/>
</dbReference>
<dbReference type="NCBIfam" id="NF043033">
    <property type="entry name" value="OxoTetrIsom"/>
    <property type="match status" value="1"/>
</dbReference>
<dbReference type="PIRSF" id="PIRSF006241">
    <property type="entry name" value="HyI"/>
    <property type="match status" value="1"/>
</dbReference>
<keyword evidence="1 2" id="KW-0413">Isomerase</keyword>
<feature type="active site" description="Proton donor/acceptor" evidence="3">
    <location>
        <position position="240"/>
    </location>
</feature>
<dbReference type="STRING" id="1566387.QV13_18155"/>
<proteinExistence type="inferred from homology"/>
<keyword evidence="5" id="KW-0670">Pyruvate</keyword>
<name>A0A1C2DI06_9HYPH</name>
<gene>
    <name evidence="5" type="ORF">QV13_18155</name>
</gene>
<dbReference type="GO" id="GO:0046487">
    <property type="term" value="P:glyoxylate metabolic process"/>
    <property type="evidence" value="ECO:0007669"/>
    <property type="project" value="TreeGrafter"/>
</dbReference>